<dbReference type="GO" id="GO:0050829">
    <property type="term" value="P:defense response to Gram-negative bacterium"/>
    <property type="evidence" value="ECO:0007669"/>
    <property type="project" value="TreeGrafter"/>
</dbReference>
<feature type="domain" description="TNFR-Cys" evidence="13">
    <location>
        <begin position="31"/>
        <end position="73"/>
    </location>
</feature>
<evidence type="ECO:0000313" key="14">
    <source>
        <dbReference type="EMBL" id="KAF0880635.1"/>
    </source>
</evidence>
<feature type="disulfide bond" evidence="12">
    <location>
        <begin position="98"/>
        <end position="116"/>
    </location>
</feature>
<dbReference type="GO" id="GO:0002720">
    <property type="term" value="P:positive regulation of cytokine production involved in immune response"/>
    <property type="evidence" value="ECO:0007669"/>
    <property type="project" value="TreeGrafter"/>
</dbReference>
<proteinExistence type="predicted"/>
<dbReference type="InterPro" id="IPR022332">
    <property type="entry name" value="TNFR_14"/>
</dbReference>
<evidence type="ECO:0000256" key="2">
    <source>
        <dbReference type="ARBA" id="ARBA00022553"/>
    </source>
</evidence>
<comment type="caution">
    <text evidence="14">The sequence shown here is derived from an EMBL/GenBank/DDBJ whole genome shotgun (WGS) entry which is preliminary data.</text>
</comment>
<comment type="subcellular location">
    <subcellularLocation>
        <location evidence="1">Membrane</location>
        <topology evidence="1">Single-pass type I membrane protein</topology>
    </subcellularLocation>
</comment>
<keyword evidence="8" id="KW-0472">Membrane</keyword>
<evidence type="ECO:0000256" key="5">
    <source>
        <dbReference type="ARBA" id="ARBA00022729"/>
    </source>
</evidence>
<keyword evidence="11" id="KW-0325">Glycoprotein</keyword>
<name>A0A6G1AXF1_CROCR</name>
<feature type="domain" description="TNFR-Cys" evidence="13">
    <location>
        <begin position="74"/>
        <end position="116"/>
    </location>
</feature>
<evidence type="ECO:0000256" key="10">
    <source>
        <dbReference type="ARBA" id="ARBA00023170"/>
    </source>
</evidence>
<keyword evidence="15" id="KW-1185">Reference proteome</keyword>
<keyword evidence="5" id="KW-0732">Signal</keyword>
<dbReference type="PANTHER" id="PTHR46838">
    <property type="entry name" value="TUMOR NECROSIS FACTOR RECEPTOR SUPERFAMILY MEMBER 14"/>
    <property type="match status" value="1"/>
</dbReference>
<keyword evidence="2" id="KW-0597">Phosphoprotein</keyword>
<dbReference type="GO" id="GO:2000406">
    <property type="term" value="P:positive regulation of T cell migration"/>
    <property type="evidence" value="ECO:0007669"/>
    <property type="project" value="TreeGrafter"/>
</dbReference>
<gene>
    <name evidence="14" type="primary">Tnfrsf14</name>
    <name evidence="14" type="ORF">FOF47_R10476</name>
</gene>
<dbReference type="FunFam" id="2.10.50.10:FF:000040">
    <property type="entry name" value="Tumor necrosis factor receptor superfamily member 14"/>
    <property type="match status" value="1"/>
</dbReference>
<dbReference type="AlphaFoldDB" id="A0A6G1AXF1"/>
<dbReference type="SMART" id="SM00208">
    <property type="entry name" value="TNFR"/>
    <property type="match status" value="3"/>
</dbReference>
<keyword evidence="10" id="KW-0675">Receptor</keyword>
<evidence type="ECO:0000256" key="7">
    <source>
        <dbReference type="ARBA" id="ARBA00022989"/>
    </source>
</evidence>
<evidence type="ECO:0000256" key="6">
    <source>
        <dbReference type="ARBA" id="ARBA00022737"/>
    </source>
</evidence>
<protein>
    <submittedName>
        <fullName evidence="14">TNR14 factor</fullName>
    </submittedName>
</protein>
<dbReference type="FunFam" id="2.10.50.10:FF:000007">
    <property type="entry name" value="TNF receptor superfamily member 14"/>
    <property type="match status" value="1"/>
</dbReference>
<dbReference type="PROSITE" id="PS00652">
    <property type="entry name" value="TNFR_NGFR_1"/>
    <property type="match status" value="1"/>
</dbReference>
<dbReference type="GO" id="GO:0046642">
    <property type="term" value="P:negative regulation of alpha-beta T cell proliferation"/>
    <property type="evidence" value="ECO:0007669"/>
    <property type="project" value="TreeGrafter"/>
</dbReference>
<accession>A0A6G1AXF1</accession>
<feature type="non-terminal residue" evidence="14">
    <location>
        <position position="1"/>
    </location>
</feature>
<dbReference type="EMBL" id="VOAJ01003106">
    <property type="protein sequence ID" value="KAF0880635.1"/>
    <property type="molecule type" value="Genomic_DNA"/>
</dbReference>
<dbReference type="InterPro" id="IPR001368">
    <property type="entry name" value="TNFR/NGFR_Cys_rich_reg"/>
</dbReference>
<organism evidence="14 15">
    <name type="scientific">Crocuta crocuta</name>
    <name type="common">Spotted hyena</name>
    <dbReference type="NCBI Taxonomy" id="9678"/>
    <lineage>
        <taxon>Eukaryota</taxon>
        <taxon>Metazoa</taxon>
        <taxon>Chordata</taxon>
        <taxon>Craniata</taxon>
        <taxon>Vertebrata</taxon>
        <taxon>Euteleostomi</taxon>
        <taxon>Mammalia</taxon>
        <taxon>Eutheria</taxon>
        <taxon>Laurasiatheria</taxon>
        <taxon>Carnivora</taxon>
        <taxon>Feliformia</taxon>
        <taxon>Hyaenidae</taxon>
        <taxon>Crocuta</taxon>
    </lineage>
</organism>
<evidence type="ECO:0000259" key="13">
    <source>
        <dbReference type="PROSITE" id="PS50050"/>
    </source>
</evidence>
<dbReference type="PANTHER" id="PTHR46838:SF1">
    <property type="entry name" value="TUMOR NECROSIS FACTOR RECEPTOR SUPERFAMILY MEMBER 14"/>
    <property type="match status" value="1"/>
</dbReference>
<feature type="non-terminal residue" evidence="14">
    <location>
        <position position="138"/>
    </location>
</feature>
<keyword evidence="6" id="KW-0677">Repeat</keyword>
<evidence type="ECO:0000313" key="15">
    <source>
        <dbReference type="Proteomes" id="UP000475037"/>
    </source>
</evidence>
<feature type="disulfide bond" evidence="12">
    <location>
        <begin position="32"/>
        <end position="47"/>
    </location>
</feature>
<dbReference type="InterPro" id="IPR034031">
    <property type="entry name" value="TNFRSF14/UL144_N"/>
</dbReference>
<dbReference type="GO" id="GO:0009897">
    <property type="term" value="C:external side of plasma membrane"/>
    <property type="evidence" value="ECO:0007669"/>
    <property type="project" value="TreeGrafter"/>
</dbReference>
<reference evidence="14 15" key="1">
    <citation type="submission" date="2019-11" db="EMBL/GenBank/DDBJ databases">
        <authorList>
            <person name="Yang C."/>
            <person name="Li F."/>
        </authorList>
    </citation>
    <scope>NUCLEOTIDE SEQUENCE [LARGE SCALE GENOMIC DNA]</scope>
    <source>
        <strain evidence="14">KB4526</strain>
        <tissue evidence="14">Muscle</tissue>
    </source>
</reference>
<dbReference type="GO" id="GO:0050830">
    <property type="term" value="P:defense response to Gram-positive bacterium"/>
    <property type="evidence" value="ECO:0007669"/>
    <property type="project" value="TreeGrafter"/>
</dbReference>
<comment type="caution">
    <text evidence="12">Lacks conserved residue(s) required for the propagation of feature annotation.</text>
</comment>
<dbReference type="SUPFAM" id="SSF57586">
    <property type="entry name" value="TNF receptor-like"/>
    <property type="match status" value="2"/>
</dbReference>
<dbReference type="PROSITE" id="PS50050">
    <property type="entry name" value="TNFR_NGFR_2"/>
    <property type="match status" value="2"/>
</dbReference>
<dbReference type="Proteomes" id="UP000475037">
    <property type="component" value="Unassembled WGS sequence"/>
</dbReference>
<evidence type="ECO:0000256" key="1">
    <source>
        <dbReference type="ARBA" id="ARBA00004479"/>
    </source>
</evidence>
<evidence type="ECO:0000256" key="3">
    <source>
        <dbReference type="ARBA" id="ARBA00022581"/>
    </source>
</evidence>
<feature type="repeat" description="TNFR-Cys" evidence="12">
    <location>
        <begin position="31"/>
        <end position="73"/>
    </location>
</feature>
<dbReference type="Gene3D" id="2.10.50.10">
    <property type="entry name" value="Tumor Necrosis Factor Receptor, subunit A, domain 2"/>
    <property type="match status" value="3"/>
</dbReference>
<dbReference type="FunFam" id="2.10.50.10:FF:000009">
    <property type="entry name" value="Tumor necrosis factor receptor superfamily member 14"/>
    <property type="match status" value="1"/>
</dbReference>
<keyword evidence="4" id="KW-0812">Transmembrane</keyword>
<evidence type="ECO:0000256" key="8">
    <source>
        <dbReference type="ARBA" id="ARBA00023136"/>
    </source>
</evidence>
<keyword evidence="3" id="KW-0945">Host-virus interaction</keyword>
<evidence type="ECO:0000256" key="11">
    <source>
        <dbReference type="ARBA" id="ARBA00023180"/>
    </source>
</evidence>
<keyword evidence="7" id="KW-1133">Transmembrane helix</keyword>
<dbReference type="PRINTS" id="PR01965">
    <property type="entry name" value="TNFACTORR14"/>
</dbReference>
<dbReference type="Pfam" id="PF00020">
    <property type="entry name" value="TNFR_c6"/>
    <property type="match status" value="2"/>
</dbReference>
<feature type="repeat" description="TNFR-Cys" evidence="12">
    <location>
        <begin position="74"/>
        <end position="116"/>
    </location>
</feature>
<evidence type="ECO:0000256" key="9">
    <source>
        <dbReference type="ARBA" id="ARBA00023157"/>
    </source>
</evidence>
<keyword evidence="9 12" id="KW-1015">Disulfide bond</keyword>
<evidence type="ECO:0000256" key="4">
    <source>
        <dbReference type="ARBA" id="ARBA00022692"/>
    </source>
</evidence>
<sequence>YPVGTECCPKCGPGFRVKEACGEVTGTLCVPCDPGTYTAHFNGLSECLQCRVCDPAMGLVTRQKCSTKNNTACICGRGHFCVSESRGDCAECRPHTACRPGQRVRERGTQWQDTVCEDCPPGTFSPNGALEQCQPWTK</sequence>
<evidence type="ECO:0000256" key="12">
    <source>
        <dbReference type="PROSITE-ProRule" id="PRU00206"/>
    </source>
</evidence>
<dbReference type="CDD" id="cd10582">
    <property type="entry name" value="TNFRSF14"/>
    <property type="match status" value="1"/>
</dbReference>